<accession>A0A367Y137</accession>
<dbReference type="InterPro" id="IPR001841">
    <property type="entry name" value="Znf_RING"/>
</dbReference>
<dbReference type="OrthoDB" id="1630758at2759"/>
<protein>
    <submittedName>
        <fullName evidence="6">TNF receptor-associated factor 4</fullName>
    </submittedName>
</protein>
<name>A0A367Y137_9ASCO</name>
<evidence type="ECO:0000256" key="3">
    <source>
        <dbReference type="ARBA" id="ARBA00022833"/>
    </source>
</evidence>
<dbReference type="STRING" id="5486.A0A367Y137"/>
<dbReference type="PANTHER" id="PTHR10131:SF94">
    <property type="entry name" value="TNF RECEPTOR-ASSOCIATED FACTOR 4"/>
    <property type="match status" value="1"/>
</dbReference>
<dbReference type="PANTHER" id="PTHR10131">
    <property type="entry name" value="TNF RECEPTOR ASSOCIATED FACTOR"/>
    <property type="match status" value="1"/>
</dbReference>
<evidence type="ECO:0000313" key="7">
    <source>
        <dbReference type="Proteomes" id="UP000253472"/>
    </source>
</evidence>
<organism evidence="6 7">
    <name type="scientific">Candida viswanathii</name>
    <dbReference type="NCBI Taxonomy" id="5486"/>
    <lineage>
        <taxon>Eukaryota</taxon>
        <taxon>Fungi</taxon>
        <taxon>Dikarya</taxon>
        <taxon>Ascomycota</taxon>
        <taxon>Saccharomycotina</taxon>
        <taxon>Pichiomycetes</taxon>
        <taxon>Debaryomycetaceae</taxon>
        <taxon>Candida/Lodderomyces clade</taxon>
        <taxon>Candida</taxon>
    </lineage>
</organism>
<dbReference type="InterPro" id="IPR017907">
    <property type="entry name" value="Znf_RING_CS"/>
</dbReference>
<keyword evidence="1" id="KW-0479">Metal-binding</keyword>
<dbReference type="InterPro" id="IPR027370">
    <property type="entry name" value="Znf-RING_euk"/>
</dbReference>
<dbReference type="GO" id="GO:0008270">
    <property type="term" value="F:zinc ion binding"/>
    <property type="evidence" value="ECO:0007669"/>
    <property type="project" value="UniProtKB-KW"/>
</dbReference>
<dbReference type="Pfam" id="PF13445">
    <property type="entry name" value="zf-RING_UBOX"/>
    <property type="match status" value="1"/>
</dbReference>
<dbReference type="SUPFAM" id="SSF49599">
    <property type="entry name" value="TRAF domain-like"/>
    <property type="match status" value="1"/>
</dbReference>
<evidence type="ECO:0000259" key="5">
    <source>
        <dbReference type="PROSITE" id="PS50089"/>
    </source>
</evidence>
<dbReference type="PROSITE" id="PS00518">
    <property type="entry name" value="ZF_RING_1"/>
    <property type="match status" value="1"/>
</dbReference>
<dbReference type="SUPFAM" id="SSF57850">
    <property type="entry name" value="RING/U-box"/>
    <property type="match status" value="1"/>
</dbReference>
<feature type="domain" description="RING-type" evidence="5">
    <location>
        <begin position="56"/>
        <end position="117"/>
    </location>
</feature>
<reference evidence="6 7" key="1">
    <citation type="submission" date="2018-06" db="EMBL/GenBank/DDBJ databases">
        <title>Whole genome sequencing of Candida tropicalis (genome annotated by CSBL at Korea University).</title>
        <authorList>
            <person name="Ahn J."/>
        </authorList>
    </citation>
    <scope>NUCLEOTIDE SEQUENCE [LARGE SCALE GENOMIC DNA]</scope>
    <source>
        <strain evidence="6 7">ATCC 20962</strain>
    </source>
</reference>
<proteinExistence type="predicted"/>
<gene>
    <name evidence="6" type="primary">Traf4_0</name>
    <name evidence="6" type="ORF">Cantr_07388</name>
</gene>
<evidence type="ECO:0000256" key="2">
    <source>
        <dbReference type="ARBA" id="ARBA00022771"/>
    </source>
</evidence>
<keyword evidence="2 4" id="KW-0863">Zinc-finger</keyword>
<evidence type="ECO:0000256" key="4">
    <source>
        <dbReference type="PROSITE-ProRule" id="PRU00175"/>
    </source>
</evidence>
<dbReference type="PROSITE" id="PS50089">
    <property type="entry name" value="ZF_RING_2"/>
    <property type="match status" value="1"/>
</dbReference>
<dbReference type="Proteomes" id="UP000253472">
    <property type="component" value="Unassembled WGS sequence"/>
</dbReference>
<evidence type="ECO:0000313" key="6">
    <source>
        <dbReference type="EMBL" id="RCK59558.1"/>
    </source>
</evidence>
<keyword evidence="6" id="KW-0675">Receptor</keyword>
<keyword evidence="3" id="KW-0862">Zinc</keyword>
<evidence type="ECO:0000256" key="1">
    <source>
        <dbReference type="ARBA" id="ARBA00022723"/>
    </source>
</evidence>
<dbReference type="SMART" id="SM00184">
    <property type="entry name" value="RING"/>
    <property type="match status" value="1"/>
</dbReference>
<sequence>MSSDTSRPESPIEEEYEYDDTVNITDYPSSFNLLHSDDRPDMRSITYKSQTDHLNCPICQQPFINPLTTICGHTFCKECIYECFRMAKRNSRSVATTTATTTSTNSDDVTGNCPLDRTPLDAANINDLFPTPLIVTNLIDELKVYCLNKERGCEWVGTRWELEHHVTDSCGYTGIRCNGDRCDGTKCQITIERRFEDKESLECVHRVFECEYCNAKVTKITQGKHLEDECLFNYQVCELCGNDTIPQKNMKKHQENCLKMTRFKCPAHEIGCGWSGTNESSLELHLESNCQLYQFLPTYTRMMDKVNGLTLENEFLQKQINRILDSIIQGKITNLGYSESIEEIDKFQSIEDQDKLMYLNFEVDRLKYEINERLIPFMNKSQGGEQESVVSNLINDNFMMREDMNMQRMMINSLRKQLQFLLFARNRNGGIGGVGVGNSNGLMLSWLPSQGEDPEMYEFGVSRNSSEERLNLKL</sequence>
<comment type="caution">
    <text evidence="6">The sequence shown here is derived from an EMBL/GenBank/DDBJ whole genome shotgun (WGS) entry which is preliminary data.</text>
</comment>
<dbReference type="EMBL" id="QLNQ01000027">
    <property type="protein sequence ID" value="RCK59558.1"/>
    <property type="molecule type" value="Genomic_DNA"/>
</dbReference>
<dbReference type="Gene3D" id="3.30.40.10">
    <property type="entry name" value="Zinc/RING finger domain, C3HC4 (zinc finger)"/>
    <property type="match status" value="2"/>
</dbReference>
<dbReference type="AlphaFoldDB" id="A0A367Y137"/>
<keyword evidence="7" id="KW-1185">Reference proteome</keyword>
<dbReference type="InterPro" id="IPR013083">
    <property type="entry name" value="Znf_RING/FYVE/PHD"/>
</dbReference>